<evidence type="ECO:0000313" key="11">
    <source>
        <dbReference type="Proteomes" id="UP000808337"/>
    </source>
</evidence>
<dbReference type="InterPro" id="IPR024757">
    <property type="entry name" value="FtsZ_C"/>
</dbReference>
<keyword evidence="2 4" id="KW-0547">Nucleotide-binding</keyword>
<keyword evidence="4 6" id="KW-0131">Cell cycle</keyword>
<dbReference type="GO" id="GO:0043093">
    <property type="term" value="P:FtsZ-dependent cytokinesis"/>
    <property type="evidence" value="ECO:0007669"/>
    <property type="project" value="UniProtKB-UniRule"/>
</dbReference>
<dbReference type="InterPro" id="IPR037103">
    <property type="entry name" value="Tubulin/FtsZ-like_C"/>
</dbReference>
<dbReference type="InterPro" id="IPR008280">
    <property type="entry name" value="Tub_FtsZ_C"/>
</dbReference>
<dbReference type="SMART" id="SM00864">
    <property type="entry name" value="Tubulin"/>
    <property type="match status" value="1"/>
</dbReference>
<keyword evidence="4" id="KW-0963">Cytoplasm</keyword>
<dbReference type="GO" id="GO:0051258">
    <property type="term" value="P:protein polymerization"/>
    <property type="evidence" value="ECO:0007669"/>
    <property type="project" value="UniProtKB-UniRule"/>
</dbReference>
<dbReference type="InterPro" id="IPR045061">
    <property type="entry name" value="FtsZ/CetZ"/>
</dbReference>
<dbReference type="Pfam" id="PF00091">
    <property type="entry name" value="Tubulin"/>
    <property type="match status" value="1"/>
</dbReference>
<feature type="binding site" evidence="4">
    <location>
        <begin position="20"/>
        <end position="24"/>
    </location>
    <ligand>
        <name>GTP</name>
        <dbReference type="ChEBI" id="CHEBI:37565"/>
    </ligand>
</feature>
<comment type="function">
    <text evidence="4 6">Essential cell division protein that forms a contractile ring structure (Z ring) at the future cell division site. The regulation of the ring assembly controls the timing and the location of cell division. One of the functions of the FtsZ ring is to recruit other cell division proteins to the septum to produce a new cell wall between the dividing cells. Binds GTP and shows GTPase activity.</text>
</comment>
<dbReference type="HAMAP" id="MF_00909">
    <property type="entry name" value="FtsZ"/>
    <property type="match status" value="1"/>
</dbReference>
<dbReference type="SUPFAM" id="SSF55307">
    <property type="entry name" value="Tubulin C-terminal domain-like"/>
    <property type="match status" value="1"/>
</dbReference>
<dbReference type="GO" id="GO:0005737">
    <property type="term" value="C:cytoplasm"/>
    <property type="evidence" value="ECO:0007669"/>
    <property type="project" value="UniProtKB-SubCell"/>
</dbReference>
<protein>
    <recommendedName>
        <fullName evidence="4 5">Cell division protein FtsZ</fullName>
    </recommendedName>
</protein>
<dbReference type="GO" id="GO:0003924">
    <property type="term" value="F:GTPase activity"/>
    <property type="evidence" value="ECO:0007669"/>
    <property type="project" value="UniProtKB-UniRule"/>
</dbReference>
<feature type="binding site" evidence="4">
    <location>
        <position position="186"/>
    </location>
    <ligand>
        <name>GTP</name>
        <dbReference type="ChEBI" id="CHEBI:37565"/>
    </ligand>
</feature>
<evidence type="ECO:0000256" key="4">
    <source>
        <dbReference type="HAMAP-Rule" id="MF_00909"/>
    </source>
</evidence>
<evidence type="ECO:0000313" key="10">
    <source>
        <dbReference type="EMBL" id="MBK9981807.1"/>
    </source>
</evidence>
<comment type="subcellular location">
    <subcellularLocation>
        <location evidence="4">Cytoplasm</location>
    </subcellularLocation>
    <text evidence="4">Assembles at midcell at the inner surface of the cytoplasmic membrane.</text>
</comment>
<dbReference type="InterPro" id="IPR020805">
    <property type="entry name" value="Cell_div_FtsZ_CS"/>
</dbReference>
<evidence type="ECO:0000256" key="2">
    <source>
        <dbReference type="ARBA" id="ARBA00022741"/>
    </source>
</evidence>
<evidence type="ECO:0000256" key="1">
    <source>
        <dbReference type="ARBA" id="ARBA00009690"/>
    </source>
</evidence>
<dbReference type="GO" id="GO:0005525">
    <property type="term" value="F:GTP binding"/>
    <property type="evidence" value="ECO:0007669"/>
    <property type="project" value="UniProtKB-UniRule"/>
</dbReference>
<dbReference type="PANTHER" id="PTHR30314">
    <property type="entry name" value="CELL DIVISION PROTEIN FTSZ-RELATED"/>
    <property type="match status" value="1"/>
</dbReference>
<evidence type="ECO:0000259" key="9">
    <source>
        <dbReference type="SMART" id="SM00865"/>
    </source>
</evidence>
<reference evidence="10 11" key="1">
    <citation type="submission" date="2020-10" db="EMBL/GenBank/DDBJ databases">
        <title>Connecting structure to function with the recovery of over 1000 high-quality activated sludge metagenome-assembled genomes encoding full-length rRNA genes using long-read sequencing.</title>
        <authorList>
            <person name="Singleton C.M."/>
            <person name="Petriglieri F."/>
            <person name="Kristensen J.M."/>
            <person name="Kirkegaard R.H."/>
            <person name="Michaelsen T.Y."/>
            <person name="Andersen M.H."/>
            <person name="Karst S.M."/>
            <person name="Dueholm M.S."/>
            <person name="Nielsen P.H."/>
            <person name="Albertsen M."/>
        </authorList>
    </citation>
    <scope>NUCLEOTIDE SEQUENCE [LARGE SCALE GENOMIC DNA]</scope>
    <source>
        <strain evidence="10">Ribe_18-Q3-R11-54_MAXAC.273</strain>
    </source>
</reference>
<dbReference type="PRINTS" id="PR00423">
    <property type="entry name" value="CELLDVISFTSZ"/>
</dbReference>
<dbReference type="GO" id="GO:0032153">
    <property type="term" value="C:cell division site"/>
    <property type="evidence" value="ECO:0007669"/>
    <property type="project" value="UniProtKB-UniRule"/>
</dbReference>
<comment type="subunit">
    <text evidence="4">Homodimer. Polymerizes to form a dynamic ring structure in a strictly GTP-dependent manner. Interacts directly with several other division proteins.</text>
</comment>
<evidence type="ECO:0000256" key="3">
    <source>
        <dbReference type="ARBA" id="ARBA00023134"/>
    </source>
</evidence>
<dbReference type="CDD" id="cd02201">
    <property type="entry name" value="FtsZ_type1"/>
    <property type="match status" value="1"/>
</dbReference>
<feature type="binding site" evidence="4">
    <location>
        <begin position="108"/>
        <end position="110"/>
    </location>
    <ligand>
        <name>GTP</name>
        <dbReference type="ChEBI" id="CHEBI:37565"/>
    </ligand>
</feature>
<dbReference type="InterPro" id="IPR000158">
    <property type="entry name" value="Cell_div_FtsZ"/>
</dbReference>
<feature type="binding site" evidence="4">
    <location>
        <position position="139"/>
    </location>
    <ligand>
        <name>GTP</name>
        <dbReference type="ChEBI" id="CHEBI:37565"/>
    </ligand>
</feature>
<keyword evidence="3 4" id="KW-0342">GTP-binding</keyword>
<feature type="domain" description="Tubulin/FtsZ GTPase" evidence="8">
    <location>
        <begin position="12"/>
        <end position="204"/>
    </location>
</feature>
<dbReference type="InterPro" id="IPR036525">
    <property type="entry name" value="Tubulin/FtsZ_GTPase_sf"/>
</dbReference>
<dbReference type="Pfam" id="PF12327">
    <property type="entry name" value="FtsZ_C"/>
    <property type="match status" value="1"/>
</dbReference>
<dbReference type="InterPro" id="IPR018316">
    <property type="entry name" value="Tubulin/FtsZ_2-layer-sand-dom"/>
</dbReference>
<accession>A0A9D7XSK5</accession>
<comment type="caution">
    <text evidence="10">The sequence shown here is derived from an EMBL/GenBank/DDBJ whole genome shotgun (WGS) entry which is preliminary data.</text>
</comment>
<feature type="compositionally biased region" description="Basic and acidic residues" evidence="7">
    <location>
        <begin position="404"/>
        <end position="414"/>
    </location>
</feature>
<comment type="similarity">
    <text evidence="1 4 6">Belongs to the FtsZ family.</text>
</comment>
<dbReference type="Gene3D" id="3.30.1330.20">
    <property type="entry name" value="Tubulin/FtsZ, C-terminal domain"/>
    <property type="match status" value="1"/>
</dbReference>
<evidence type="ECO:0000256" key="5">
    <source>
        <dbReference type="NCBIfam" id="TIGR00065"/>
    </source>
</evidence>
<dbReference type="GO" id="GO:0000917">
    <property type="term" value="P:division septum assembly"/>
    <property type="evidence" value="ECO:0007669"/>
    <property type="project" value="UniProtKB-KW"/>
</dbReference>
<dbReference type="SMART" id="SM00865">
    <property type="entry name" value="Tubulin_C"/>
    <property type="match status" value="1"/>
</dbReference>
<dbReference type="EMBL" id="JADKGY010000001">
    <property type="protein sequence ID" value="MBK9981807.1"/>
    <property type="molecule type" value="Genomic_DNA"/>
</dbReference>
<keyword evidence="4 6" id="KW-0132">Cell division</keyword>
<dbReference type="PROSITE" id="PS01135">
    <property type="entry name" value="FTSZ_2"/>
    <property type="match status" value="1"/>
</dbReference>
<proteinExistence type="inferred from homology"/>
<dbReference type="NCBIfam" id="TIGR00065">
    <property type="entry name" value="ftsZ"/>
    <property type="match status" value="1"/>
</dbReference>
<evidence type="ECO:0000256" key="7">
    <source>
        <dbReference type="SAM" id="MobiDB-lite"/>
    </source>
</evidence>
<keyword evidence="4 6" id="KW-0717">Septation</keyword>
<organism evidence="10 11">
    <name type="scientific">Candidatus Opimibacter skivensis</name>
    <dbReference type="NCBI Taxonomy" id="2982028"/>
    <lineage>
        <taxon>Bacteria</taxon>
        <taxon>Pseudomonadati</taxon>
        <taxon>Bacteroidota</taxon>
        <taxon>Saprospiria</taxon>
        <taxon>Saprospirales</taxon>
        <taxon>Saprospiraceae</taxon>
        <taxon>Candidatus Opimibacter</taxon>
    </lineage>
</organism>
<name>A0A9D7XSK5_9BACT</name>
<feature type="binding site" evidence="4">
    <location>
        <position position="143"/>
    </location>
    <ligand>
        <name>GTP</name>
        <dbReference type="ChEBI" id="CHEBI:37565"/>
    </ligand>
</feature>
<gene>
    <name evidence="4 10" type="primary">ftsZ</name>
    <name evidence="10" type="ORF">IPP15_05180</name>
</gene>
<dbReference type="InterPro" id="IPR003008">
    <property type="entry name" value="Tubulin_FtsZ_GTPase"/>
</dbReference>
<feature type="domain" description="Tubulin/FtsZ 2-layer sandwich" evidence="9">
    <location>
        <begin position="206"/>
        <end position="325"/>
    </location>
</feature>
<feature type="region of interest" description="Disordered" evidence="7">
    <location>
        <begin position="404"/>
        <end position="426"/>
    </location>
</feature>
<dbReference type="AlphaFoldDB" id="A0A9D7XSK5"/>
<dbReference type="FunFam" id="3.40.50.1440:FF:000001">
    <property type="entry name" value="Cell division protein FtsZ"/>
    <property type="match status" value="1"/>
</dbReference>
<sequence>MLFDIPKVEKSIIKVLGVGGGGSNAVSYMYKQGISGVDFAICNTDNQAMETSLVPVKIRLGPELTGGRGAGSRPQMGKQACIESIDDIRDFILDGTKMLFVTAGMGGGTGTGAAPIIAKAAREADILTVGIVTLPFTFEGSRRKRQALEGLEEMKNNVDALIVISNDKLRDIHGDLKLSDAFSRADNILTTAARGIAEIITMPGYVNVDFEDVNTVMRDSGVAIMGTAMFDGEHRAKKAVQAALNSPLLEDNDIRGAQHILLNISSGRTEVTMDEIFEITEYVQAEAGYGTDLIWGNCIDESLGEKLSVTIIATGFEQNMTKPEKQDTQKILVGIDEDMMGMSAKTNDLDDMHISDERVMEFEPVISKETKELHPDKAKHTYNDPYVRADDVEKREEIRRTLKEKEAQRQREEQPAPQMNINPSRIQNSEWIAEMTKVPAFARRKIQLDVVPPASELKMSRLTVSDDDGDEVLKGNTYLYDKPC</sequence>
<evidence type="ECO:0000259" key="8">
    <source>
        <dbReference type="SMART" id="SM00864"/>
    </source>
</evidence>
<dbReference type="Proteomes" id="UP000808337">
    <property type="component" value="Unassembled WGS sequence"/>
</dbReference>
<dbReference type="SUPFAM" id="SSF52490">
    <property type="entry name" value="Tubulin nucleotide-binding domain-like"/>
    <property type="match status" value="1"/>
</dbReference>
<dbReference type="PANTHER" id="PTHR30314:SF3">
    <property type="entry name" value="MITOCHONDRIAL DIVISION PROTEIN FSZA"/>
    <property type="match status" value="1"/>
</dbReference>
<evidence type="ECO:0000256" key="6">
    <source>
        <dbReference type="RuleBase" id="RU000631"/>
    </source>
</evidence>
<dbReference type="Gene3D" id="3.40.50.1440">
    <property type="entry name" value="Tubulin/FtsZ, GTPase domain"/>
    <property type="match status" value="1"/>
</dbReference>